<evidence type="ECO:0000313" key="2">
    <source>
        <dbReference type="Proteomes" id="UP000494249"/>
    </source>
</evidence>
<name>A0A6J4ZU05_9BURK</name>
<dbReference type="EMBL" id="CADIKB010000001">
    <property type="protein sequence ID" value="CAB3638207.1"/>
    <property type="molecule type" value="Genomic_DNA"/>
</dbReference>
<evidence type="ECO:0000313" key="1">
    <source>
        <dbReference type="EMBL" id="CAB3638207.1"/>
    </source>
</evidence>
<evidence type="ECO:0008006" key="3">
    <source>
        <dbReference type="Google" id="ProtNLM"/>
    </source>
</evidence>
<dbReference type="Proteomes" id="UP000494249">
    <property type="component" value="Unassembled WGS sequence"/>
</dbReference>
<organism evidence="1 2">
    <name type="scientific">Paraburkholderia phenoliruptrix</name>
    <dbReference type="NCBI Taxonomy" id="252970"/>
    <lineage>
        <taxon>Bacteria</taxon>
        <taxon>Pseudomonadati</taxon>
        <taxon>Pseudomonadota</taxon>
        <taxon>Betaproteobacteria</taxon>
        <taxon>Burkholderiales</taxon>
        <taxon>Burkholderiaceae</taxon>
        <taxon>Paraburkholderia</taxon>
    </lineage>
</organism>
<protein>
    <recommendedName>
        <fullName evidence="3">CreA protein</fullName>
    </recommendedName>
</protein>
<accession>A0A6J4ZU05</accession>
<dbReference type="RefSeq" id="WP_035483345.1">
    <property type="nucleotide sequence ID" value="NZ_CADFGL010000001.1"/>
</dbReference>
<dbReference type="PANTHER" id="PTHR37952">
    <property type="match status" value="1"/>
</dbReference>
<dbReference type="AlphaFoldDB" id="A0A6J4ZU05"/>
<dbReference type="GO" id="GO:0005829">
    <property type="term" value="C:cytosol"/>
    <property type="evidence" value="ECO:0007669"/>
    <property type="project" value="TreeGrafter"/>
</dbReference>
<sequence length="158" mass="16986">MTRCSLIAGMVATSIAVSVMPGAHGEELARIATHSQRYGAHIGISAYEDPLVKGVTCYVSSAHRDDDLGNVQSGNATDAIVSCQQVHKLSTPSLVPEQAQVFDESVAPIFKAVHVIRILDHKRLTVLYVSYTESKLAGNLPGHVDVLRLEVRGKRAAQ</sequence>
<dbReference type="InterPro" id="IPR010292">
    <property type="entry name" value="Uncharacterised_CreA"/>
</dbReference>
<dbReference type="Pfam" id="PF05981">
    <property type="entry name" value="CreA"/>
    <property type="match status" value="1"/>
</dbReference>
<proteinExistence type="predicted"/>
<reference evidence="1 2" key="1">
    <citation type="submission" date="2020-04" db="EMBL/GenBank/DDBJ databases">
        <authorList>
            <person name="De Canck E."/>
        </authorList>
    </citation>
    <scope>NUCLEOTIDE SEQUENCE [LARGE SCALE GENOMIC DNA]</scope>
    <source>
        <strain evidence="1 2">LMG 22037</strain>
    </source>
</reference>
<dbReference type="PANTHER" id="PTHR37952:SF2">
    <property type="entry name" value="PROTEIN CREA"/>
    <property type="match status" value="1"/>
</dbReference>
<gene>
    <name evidence="1" type="ORF">LMG22037_00046</name>
</gene>